<reference evidence="1" key="1">
    <citation type="submission" date="2020-08" db="EMBL/GenBank/DDBJ databases">
        <title>Genome sequencing and assembly of the red palm weevil Rhynchophorus ferrugineus.</title>
        <authorList>
            <person name="Dias G.B."/>
            <person name="Bergman C.M."/>
            <person name="Manee M."/>
        </authorList>
    </citation>
    <scope>NUCLEOTIDE SEQUENCE</scope>
    <source>
        <strain evidence="1">AA-2017</strain>
        <tissue evidence="1">Whole larva</tissue>
    </source>
</reference>
<proteinExistence type="predicted"/>
<dbReference type="AlphaFoldDB" id="A0A834IJA5"/>
<comment type="caution">
    <text evidence="1">The sequence shown here is derived from an EMBL/GenBank/DDBJ whole genome shotgun (WGS) entry which is preliminary data.</text>
</comment>
<gene>
    <name evidence="1" type="ORF">GWI33_005449</name>
</gene>
<sequence length="135" mass="15115">MERERGEKRNKRPKTLSGHATSIHIYKTFYSPVAWSPPAPGIPRTVLSVPINPGYGLPNSALYWRKIETNDLSGFTTRPLRDCSMDEHCFHTYFPPNSLPIDHTVASLQIGPFFQLGVGKTVGYYDHLPVTASIS</sequence>
<accession>A0A834IJA5</accession>
<protein>
    <submittedName>
        <fullName evidence="1">Uncharacterized protein</fullName>
    </submittedName>
</protein>
<organism evidence="1 2">
    <name type="scientific">Rhynchophorus ferrugineus</name>
    <name type="common">Red palm weevil</name>
    <name type="synonym">Curculio ferrugineus</name>
    <dbReference type="NCBI Taxonomy" id="354439"/>
    <lineage>
        <taxon>Eukaryota</taxon>
        <taxon>Metazoa</taxon>
        <taxon>Ecdysozoa</taxon>
        <taxon>Arthropoda</taxon>
        <taxon>Hexapoda</taxon>
        <taxon>Insecta</taxon>
        <taxon>Pterygota</taxon>
        <taxon>Neoptera</taxon>
        <taxon>Endopterygota</taxon>
        <taxon>Coleoptera</taxon>
        <taxon>Polyphaga</taxon>
        <taxon>Cucujiformia</taxon>
        <taxon>Curculionidae</taxon>
        <taxon>Dryophthorinae</taxon>
        <taxon>Rhynchophorus</taxon>
    </lineage>
</organism>
<evidence type="ECO:0000313" key="2">
    <source>
        <dbReference type="Proteomes" id="UP000625711"/>
    </source>
</evidence>
<keyword evidence="2" id="KW-1185">Reference proteome</keyword>
<name>A0A834IJA5_RHYFE</name>
<dbReference type="EMBL" id="JAACXV010000272">
    <property type="protein sequence ID" value="KAF7280849.1"/>
    <property type="molecule type" value="Genomic_DNA"/>
</dbReference>
<evidence type="ECO:0000313" key="1">
    <source>
        <dbReference type="EMBL" id="KAF7280849.1"/>
    </source>
</evidence>
<dbReference type="Proteomes" id="UP000625711">
    <property type="component" value="Unassembled WGS sequence"/>
</dbReference>